<dbReference type="PANTHER" id="PTHR43776:SF7">
    <property type="entry name" value="D,D-DIPEPTIDE TRANSPORT ATP-BINDING PROTEIN DDPF-RELATED"/>
    <property type="match status" value="1"/>
</dbReference>
<evidence type="ECO:0000313" key="6">
    <source>
        <dbReference type="EMBL" id="MBB6182298.1"/>
    </source>
</evidence>
<keyword evidence="2" id="KW-0813">Transport</keyword>
<comment type="caution">
    <text evidence="6">The sequence shown here is derived from an EMBL/GenBank/DDBJ whole genome shotgun (WGS) entry which is preliminary data.</text>
</comment>
<dbReference type="InterPro" id="IPR003593">
    <property type="entry name" value="AAA+_ATPase"/>
</dbReference>
<evidence type="ECO:0000259" key="5">
    <source>
        <dbReference type="PROSITE" id="PS50893"/>
    </source>
</evidence>
<dbReference type="RefSeq" id="WP_077548274.1">
    <property type="nucleotide sequence ID" value="NZ_JACHEJ010000025.1"/>
</dbReference>
<name>A0A7X0DES2_9HYPH</name>
<evidence type="ECO:0000256" key="3">
    <source>
        <dbReference type="ARBA" id="ARBA00022741"/>
    </source>
</evidence>
<protein>
    <submittedName>
        <fullName evidence="6">ABC-type glutathione transport system ATPase component</fullName>
    </submittedName>
</protein>
<comment type="similarity">
    <text evidence="1">Belongs to the ABC transporter superfamily.</text>
</comment>
<dbReference type="GO" id="GO:0016887">
    <property type="term" value="F:ATP hydrolysis activity"/>
    <property type="evidence" value="ECO:0007669"/>
    <property type="project" value="InterPro"/>
</dbReference>
<keyword evidence="7" id="KW-1185">Reference proteome</keyword>
<keyword evidence="4" id="KW-0067">ATP-binding</keyword>
<evidence type="ECO:0000256" key="1">
    <source>
        <dbReference type="ARBA" id="ARBA00005417"/>
    </source>
</evidence>
<dbReference type="InterPro" id="IPR027417">
    <property type="entry name" value="P-loop_NTPase"/>
</dbReference>
<dbReference type="PROSITE" id="PS00211">
    <property type="entry name" value="ABC_TRANSPORTER_1"/>
    <property type="match status" value="1"/>
</dbReference>
<dbReference type="Proteomes" id="UP000535501">
    <property type="component" value="Unassembled WGS sequence"/>
</dbReference>
<sequence length="252" mass="27105">MTPILEMRNVGVTYSAGSLWGKRTFDAVKNMNLQVRAGETVGLVGESGSGKTTTGRLCLGLQKPSTGEVLFRGRTFGAGEKPRLAAVLQHPRTSLNPRLKVGTSIGEPLVIQGAMFDERRDRVADSLHKVGLRPDLAARYPHELSGGQRQRASIARALIGSPEFILFDEPVSALDASVQAQILNLILDLQSELGFAALFISHDFAATRYVASRLMVIKVGEVVDEADSISLFHAADHPYTRALQDASGLLAG</sequence>
<reference evidence="6 7" key="1">
    <citation type="submission" date="2020-08" db="EMBL/GenBank/DDBJ databases">
        <title>Genomic Encyclopedia of Type Strains, Phase IV (KMG-IV): sequencing the most valuable type-strain genomes for metagenomic binning, comparative biology and taxonomic classification.</title>
        <authorList>
            <person name="Goeker M."/>
        </authorList>
    </citation>
    <scope>NUCLEOTIDE SEQUENCE [LARGE SCALE GENOMIC DNA]</scope>
    <source>
        <strain evidence="6 7">DSM 102134</strain>
    </source>
</reference>
<dbReference type="SMART" id="SM00382">
    <property type="entry name" value="AAA"/>
    <property type="match status" value="1"/>
</dbReference>
<dbReference type="PROSITE" id="PS50893">
    <property type="entry name" value="ABC_TRANSPORTER_2"/>
    <property type="match status" value="1"/>
</dbReference>
<dbReference type="InterPro" id="IPR050319">
    <property type="entry name" value="ABC_transp_ATP-bind"/>
</dbReference>
<proteinExistence type="inferred from homology"/>
<dbReference type="GO" id="GO:0055085">
    <property type="term" value="P:transmembrane transport"/>
    <property type="evidence" value="ECO:0007669"/>
    <property type="project" value="UniProtKB-ARBA"/>
</dbReference>
<dbReference type="GO" id="GO:0005524">
    <property type="term" value="F:ATP binding"/>
    <property type="evidence" value="ECO:0007669"/>
    <property type="project" value="UniProtKB-KW"/>
</dbReference>
<dbReference type="AlphaFoldDB" id="A0A7X0DES2"/>
<dbReference type="Gene3D" id="3.40.50.300">
    <property type="entry name" value="P-loop containing nucleotide triphosphate hydrolases"/>
    <property type="match status" value="1"/>
</dbReference>
<accession>A0A7X0DES2</accession>
<dbReference type="SUPFAM" id="SSF52540">
    <property type="entry name" value="P-loop containing nucleoside triphosphate hydrolases"/>
    <property type="match status" value="1"/>
</dbReference>
<dbReference type="PANTHER" id="PTHR43776">
    <property type="entry name" value="TRANSPORT ATP-BINDING PROTEIN"/>
    <property type="match status" value="1"/>
</dbReference>
<dbReference type="InterPro" id="IPR003439">
    <property type="entry name" value="ABC_transporter-like_ATP-bd"/>
</dbReference>
<dbReference type="CDD" id="cd03257">
    <property type="entry name" value="ABC_NikE_OppD_transporters"/>
    <property type="match status" value="1"/>
</dbReference>
<organism evidence="6 7">
    <name type="scientific">Pseudorhizobium flavum</name>
    <dbReference type="NCBI Taxonomy" id="1335061"/>
    <lineage>
        <taxon>Bacteria</taxon>
        <taxon>Pseudomonadati</taxon>
        <taxon>Pseudomonadota</taxon>
        <taxon>Alphaproteobacteria</taxon>
        <taxon>Hyphomicrobiales</taxon>
        <taxon>Rhizobiaceae</taxon>
        <taxon>Rhizobium/Agrobacterium group</taxon>
        <taxon>Pseudorhizobium</taxon>
    </lineage>
</organism>
<dbReference type="InterPro" id="IPR017871">
    <property type="entry name" value="ABC_transporter-like_CS"/>
</dbReference>
<evidence type="ECO:0000313" key="7">
    <source>
        <dbReference type="Proteomes" id="UP000535501"/>
    </source>
</evidence>
<keyword evidence="3" id="KW-0547">Nucleotide-binding</keyword>
<dbReference type="EMBL" id="JACHEJ010000025">
    <property type="protein sequence ID" value="MBB6182298.1"/>
    <property type="molecule type" value="Genomic_DNA"/>
</dbReference>
<feature type="domain" description="ABC transporter" evidence="5">
    <location>
        <begin position="7"/>
        <end position="244"/>
    </location>
</feature>
<gene>
    <name evidence="6" type="ORF">HNQ75_004287</name>
</gene>
<dbReference type="Pfam" id="PF00005">
    <property type="entry name" value="ABC_tran"/>
    <property type="match status" value="1"/>
</dbReference>
<evidence type="ECO:0000256" key="2">
    <source>
        <dbReference type="ARBA" id="ARBA00022448"/>
    </source>
</evidence>
<evidence type="ECO:0000256" key="4">
    <source>
        <dbReference type="ARBA" id="ARBA00022840"/>
    </source>
</evidence>